<dbReference type="STRING" id="284581.AMD01_13625"/>
<evidence type="ECO:0000259" key="1">
    <source>
        <dbReference type="PROSITE" id="PS50089"/>
    </source>
</evidence>
<sequence length="70" mass="8033">MGLEMRKKCERCDTKLYDYSVAYICTHECTYCEDCTKQTKHVCPNCQGELVRRPIPSGACPIQTKKEAVQ</sequence>
<dbReference type="AlphaFoldDB" id="A0A0M0KZR0"/>
<dbReference type="Proteomes" id="UP000037558">
    <property type="component" value="Unassembled WGS sequence"/>
</dbReference>
<dbReference type="RefSeq" id="WP_053401972.1">
    <property type="nucleotide sequence ID" value="NZ_JAMAUM010000008.1"/>
</dbReference>
<keyword evidence="3" id="KW-1185">Reference proteome</keyword>
<dbReference type="GO" id="GO:0016829">
    <property type="term" value="F:lyase activity"/>
    <property type="evidence" value="ECO:0007669"/>
    <property type="project" value="UniProtKB-KW"/>
</dbReference>
<dbReference type="OrthoDB" id="9808883at2"/>
<dbReference type="InterPro" id="IPR001841">
    <property type="entry name" value="Znf_RING"/>
</dbReference>
<name>A0A0M0KZR0_9BACI</name>
<evidence type="ECO:0000313" key="2">
    <source>
        <dbReference type="EMBL" id="KOO44315.1"/>
    </source>
</evidence>
<dbReference type="EMBL" id="LILC01000016">
    <property type="protein sequence ID" value="KOO44315.1"/>
    <property type="molecule type" value="Genomic_DNA"/>
</dbReference>
<protein>
    <submittedName>
        <fullName evidence="2">Alginate lyase</fullName>
    </submittedName>
</protein>
<dbReference type="Pfam" id="PF06906">
    <property type="entry name" value="DUF1272"/>
    <property type="match status" value="1"/>
</dbReference>
<evidence type="ECO:0000313" key="3">
    <source>
        <dbReference type="Proteomes" id="UP000037558"/>
    </source>
</evidence>
<feature type="domain" description="RING-type" evidence="1">
    <location>
        <begin position="9"/>
        <end position="47"/>
    </location>
</feature>
<accession>A0A0M0KZR0</accession>
<organism evidence="2 3">
    <name type="scientific">Priestia koreensis</name>
    <dbReference type="NCBI Taxonomy" id="284581"/>
    <lineage>
        <taxon>Bacteria</taxon>
        <taxon>Bacillati</taxon>
        <taxon>Bacillota</taxon>
        <taxon>Bacilli</taxon>
        <taxon>Bacillales</taxon>
        <taxon>Bacillaceae</taxon>
        <taxon>Priestia</taxon>
    </lineage>
</organism>
<proteinExistence type="predicted"/>
<gene>
    <name evidence="2" type="ORF">AMD01_13625</name>
</gene>
<reference evidence="3" key="1">
    <citation type="submission" date="2015-08" db="EMBL/GenBank/DDBJ databases">
        <title>Fjat-14210 dsm16467.</title>
        <authorList>
            <person name="Liu B."/>
            <person name="Wang J."/>
            <person name="Zhu Y."/>
            <person name="Liu G."/>
            <person name="Chen Q."/>
            <person name="Chen Z."/>
            <person name="Lan J."/>
            <person name="Che J."/>
            <person name="Ge C."/>
            <person name="Shi H."/>
            <person name="Pan Z."/>
            <person name="Liu X."/>
        </authorList>
    </citation>
    <scope>NUCLEOTIDE SEQUENCE [LARGE SCALE GENOMIC DNA]</scope>
    <source>
        <strain evidence="3">DSM 16467</strain>
    </source>
</reference>
<dbReference type="InterPro" id="IPR010696">
    <property type="entry name" value="DUF1272"/>
</dbReference>
<dbReference type="PATRIC" id="fig|284581.3.peg.4857"/>
<keyword evidence="2" id="KW-0456">Lyase</keyword>
<dbReference type="PROSITE" id="PS50089">
    <property type="entry name" value="ZF_RING_2"/>
    <property type="match status" value="1"/>
</dbReference>
<comment type="caution">
    <text evidence="2">The sequence shown here is derived from an EMBL/GenBank/DDBJ whole genome shotgun (WGS) entry which is preliminary data.</text>
</comment>